<dbReference type="GO" id="GO:0003904">
    <property type="term" value="F:deoxyribodipyrimidine photo-lyase activity"/>
    <property type="evidence" value="ECO:0007669"/>
    <property type="project" value="UniProtKB-EC"/>
</dbReference>
<dbReference type="SUPFAM" id="SSF48173">
    <property type="entry name" value="Cryptochrome/photolyase FAD-binding domain"/>
    <property type="match status" value="1"/>
</dbReference>
<dbReference type="EC" id="4.1.99.3" evidence="2"/>
<feature type="site" description="Electron transfer via tryptophanyl radical" evidence="9">
    <location>
        <position position="386"/>
    </location>
</feature>
<keyword evidence="5 8" id="KW-0274">FAD</keyword>
<dbReference type="Gene3D" id="1.10.579.10">
    <property type="entry name" value="DNA Cyclobutane Dipyrimidine Photolyase, subunit A, domain 3"/>
    <property type="match status" value="1"/>
</dbReference>
<sequence>MTVLVWFRRDLRLADNPALAQAIATGEPILPLYVLDDEDAGCWAPGAASRWWLHGSLTALDADLKARSGGRGLALRRGSAERVVGDLARTAGVSAVLWNRCYEPWAVARDARLMMSLRQSGIAAISFNGSLLTEPGHFLNRQGEPYRVFTPFWRALRAQAEPVGASRPPERIDIAGAPSERLADWDLLPTRPDWAGGLRETWTPGEAGARARLKAFLAGAVFEYGDMRNRPDRSGTSRLSPHLHFGEISPWAVWRAVTTAGMARTGEPFSAGVDTFLSELAWREFSAHLLFHFPDLPTKALKPEYDRVGWRHDRAGLEAWRRGRTGYPIVDAGMRELWATGWMHNRVRMIVASLLIKDLLIDWREGEAWFWDTLVDADLANNAASWQWVAGSGADASPWFRIFNPVTQGETFDPDGDYVRRWIPELAKLPTRAIHAPWTAGAADLAAAGVRLGDTYPRPIVDHAEARRRTLDAYAVTKA</sequence>
<dbReference type="InterPro" id="IPR018394">
    <property type="entry name" value="DNA_photolyase_1_CS_C"/>
</dbReference>
<comment type="similarity">
    <text evidence="10">Belongs to the DNA photolyase family.</text>
</comment>
<dbReference type="InterPro" id="IPR036155">
    <property type="entry name" value="Crypto/Photolyase_N_sf"/>
</dbReference>
<evidence type="ECO:0000256" key="4">
    <source>
        <dbReference type="ARBA" id="ARBA00022630"/>
    </source>
</evidence>
<dbReference type="InterPro" id="IPR002081">
    <property type="entry name" value="Cryptochrome/DNA_photolyase_1"/>
</dbReference>
<name>A0A328AL86_9CAUL</name>
<keyword evidence="12" id="KW-0456">Lyase</keyword>
<evidence type="ECO:0000256" key="6">
    <source>
        <dbReference type="ARBA" id="ARBA00022991"/>
    </source>
</evidence>
<accession>A0A328AL86</accession>
<dbReference type="PANTHER" id="PTHR11455:SF9">
    <property type="entry name" value="CRYPTOCHROME CIRCADIAN CLOCK 5 ISOFORM X1"/>
    <property type="match status" value="1"/>
</dbReference>
<dbReference type="PRINTS" id="PR00147">
    <property type="entry name" value="DNAPHOTLYASE"/>
</dbReference>
<evidence type="ECO:0000256" key="8">
    <source>
        <dbReference type="PIRSR" id="PIRSR602081-1"/>
    </source>
</evidence>
<dbReference type="EMBL" id="QFYQ01000001">
    <property type="protein sequence ID" value="RAK55672.1"/>
    <property type="molecule type" value="Genomic_DNA"/>
</dbReference>
<dbReference type="GO" id="GO:0003677">
    <property type="term" value="F:DNA binding"/>
    <property type="evidence" value="ECO:0007669"/>
    <property type="project" value="TreeGrafter"/>
</dbReference>
<feature type="binding site" evidence="8">
    <location>
        <position position="224"/>
    </location>
    <ligand>
        <name>FAD</name>
        <dbReference type="ChEBI" id="CHEBI:57692"/>
    </ligand>
</feature>
<evidence type="ECO:0000256" key="9">
    <source>
        <dbReference type="PIRSR" id="PIRSR602081-2"/>
    </source>
</evidence>
<comment type="caution">
    <text evidence="12">The sequence shown here is derived from an EMBL/GenBank/DDBJ whole genome shotgun (WGS) entry which is preliminary data.</text>
</comment>
<proteinExistence type="inferred from homology"/>
<feature type="binding site" evidence="8">
    <location>
        <begin position="236"/>
        <end position="240"/>
    </location>
    <ligand>
        <name>FAD</name>
        <dbReference type="ChEBI" id="CHEBI:57692"/>
    </ligand>
</feature>
<feature type="binding site" evidence="8">
    <location>
        <begin position="376"/>
        <end position="378"/>
    </location>
    <ligand>
        <name>FAD</name>
        <dbReference type="ChEBI" id="CHEBI:57692"/>
    </ligand>
</feature>
<dbReference type="PROSITE" id="PS00394">
    <property type="entry name" value="DNA_PHOTOLYASES_1_1"/>
    <property type="match status" value="1"/>
</dbReference>
<dbReference type="GO" id="GO:0000719">
    <property type="term" value="P:photoreactive repair"/>
    <property type="evidence" value="ECO:0007669"/>
    <property type="project" value="UniProtKB-ARBA"/>
</dbReference>
<evidence type="ECO:0000259" key="11">
    <source>
        <dbReference type="PROSITE" id="PS51645"/>
    </source>
</evidence>
<protein>
    <recommendedName>
        <fullName evidence="3">Deoxyribodipyrimidine photo-lyase</fullName>
        <ecNumber evidence="2">4.1.99.3</ecNumber>
    </recommendedName>
</protein>
<dbReference type="Pfam" id="PF03441">
    <property type="entry name" value="FAD_binding_7"/>
    <property type="match status" value="1"/>
</dbReference>
<keyword evidence="6 10" id="KW-0157">Chromophore</keyword>
<evidence type="ECO:0000313" key="12">
    <source>
        <dbReference type="EMBL" id="RAK55672.1"/>
    </source>
</evidence>
<evidence type="ECO:0000256" key="10">
    <source>
        <dbReference type="RuleBase" id="RU004182"/>
    </source>
</evidence>
<evidence type="ECO:0000313" key="13">
    <source>
        <dbReference type="Proteomes" id="UP000249254"/>
    </source>
</evidence>
<evidence type="ECO:0000256" key="7">
    <source>
        <dbReference type="ARBA" id="ARBA00033999"/>
    </source>
</evidence>
<dbReference type="InterPro" id="IPR006050">
    <property type="entry name" value="DNA_photolyase_N"/>
</dbReference>
<dbReference type="GO" id="GO:0071949">
    <property type="term" value="F:FAD binding"/>
    <property type="evidence" value="ECO:0007669"/>
    <property type="project" value="TreeGrafter"/>
</dbReference>
<dbReference type="InterPro" id="IPR005101">
    <property type="entry name" value="Cryptochr/Photolyase_FAD-bd"/>
</dbReference>
<evidence type="ECO:0000256" key="3">
    <source>
        <dbReference type="ARBA" id="ARBA00014046"/>
    </source>
</evidence>
<comment type="cofactor">
    <cofactor evidence="8">
        <name>FAD</name>
        <dbReference type="ChEBI" id="CHEBI:57692"/>
    </cofactor>
    <text evidence="8">Binds 1 FAD per subunit.</text>
</comment>
<dbReference type="Pfam" id="PF00875">
    <property type="entry name" value="DNA_photolyase"/>
    <property type="match status" value="1"/>
</dbReference>
<organism evidence="12 13">
    <name type="scientific">Phenylobacterium soli</name>
    <dbReference type="NCBI Taxonomy" id="2170551"/>
    <lineage>
        <taxon>Bacteria</taxon>
        <taxon>Pseudomonadati</taxon>
        <taxon>Pseudomonadota</taxon>
        <taxon>Alphaproteobacteria</taxon>
        <taxon>Caulobacterales</taxon>
        <taxon>Caulobacteraceae</taxon>
        <taxon>Phenylobacterium</taxon>
    </lineage>
</organism>
<dbReference type="PANTHER" id="PTHR11455">
    <property type="entry name" value="CRYPTOCHROME"/>
    <property type="match status" value="1"/>
</dbReference>
<dbReference type="FunFam" id="1.10.579.10:FF:000003">
    <property type="entry name" value="Deoxyribodipyrimidine photo-lyase"/>
    <property type="match status" value="1"/>
</dbReference>
<dbReference type="Gene3D" id="1.25.40.80">
    <property type="match status" value="1"/>
</dbReference>
<comment type="catalytic activity">
    <reaction evidence="7">
        <text>cyclobutadipyrimidine (in DNA) = 2 pyrimidine residues (in DNA).</text>
        <dbReference type="EC" id="4.1.99.3"/>
    </reaction>
</comment>
<dbReference type="RefSeq" id="WP_111529420.1">
    <property type="nucleotide sequence ID" value="NZ_JBHRSG010000003.1"/>
</dbReference>
<feature type="site" description="Electron transfer via tryptophanyl radical" evidence="9">
    <location>
        <position position="310"/>
    </location>
</feature>
<comment type="cofactor">
    <cofactor evidence="1">
        <name>(6R)-5,10-methylene-5,6,7,8-tetrahydrofolate</name>
        <dbReference type="ChEBI" id="CHEBI:15636"/>
    </cofactor>
</comment>
<reference evidence="13" key="1">
    <citation type="submission" date="2018-05" db="EMBL/GenBank/DDBJ databases">
        <authorList>
            <person name="Li X."/>
        </authorList>
    </citation>
    <scope>NUCLEOTIDE SEQUENCE [LARGE SCALE GENOMIC DNA]</scope>
    <source>
        <strain evidence="13">LX32</strain>
    </source>
</reference>
<dbReference type="SUPFAM" id="SSF52425">
    <property type="entry name" value="Cryptochrome/photolyase, N-terminal domain"/>
    <property type="match status" value="1"/>
</dbReference>
<dbReference type="AlphaFoldDB" id="A0A328AL86"/>
<dbReference type="Gene3D" id="3.40.50.620">
    <property type="entry name" value="HUPs"/>
    <property type="match status" value="1"/>
</dbReference>
<dbReference type="Proteomes" id="UP000249254">
    <property type="component" value="Unassembled WGS sequence"/>
</dbReference>
<evidence type="ECO:0000256" key="1">
    <source>
        <dbReference type="ARBA" id="ARBA00001932"/>
    </source>
</evidence>
<dbReference type="InterPro" id="IPR036134">
    <property type="entry name" value="Crypto/Photolyase_FAD-like_sf"/>
</dbReference>
<keyword evidence="13" id="KW-1185">Reference proteome</keyword>
<evidence type="ECO:0000256" key="2">
    <source>
        <dbReference type="ARBA" id="ARBA00013149"/>
    </source>
</evidence>
<feature type="domain" description="Photolyase/cryptochrome alpha/beta" evidence="11">
    <location>
        <begin position="1"/>
        <end position="132"/>
    </location>
</feature>
<dbReference type="GO" id="GO:0009416">
    <property type="term" value="P:response to light stimulus"/>
    <property type="evidence" value="ECO:0007669"/>
    <property type="project" value="TreeGrafter"/>
</dbReference>
<evidence type="ECO:0000256" key="5">
    <source>
        <dbReference type="ARBA" id="ARBA00022827"/>
    </source>
</evidence>
<gene>
    <name evidence="12" type="ORF">DJ017_14715</name>
</gene>
<feature type="binding site" evidence="8">
    <location>
        <position position="276"/>
    </location>
    <ligand>
        <name>FAD</name>
        <dbReference type="ChEBI" id="CHEBI:57692"/>
    </ligand>
</feature>
<feature type="site" description="Electron transfer via tryptophanyl radical" evidence="9">
    <location>
        <position position="363"/>
    </location>
</feature>
<dbReference type="InterPro" id="IPR014729">
    <property type="entry name" value="Rossmann-like_a/b/a_fold"/>
</dbReference>
<dbReference type="PROSITE" id="PS51645">
    <property type="entry name" value="PHR_CRY_ALPHA_BETA"/>
    <property type="match status" value="1"/>
</dbReference>
<keyword evidence="4 8" id="KW-0285">Flavoprotein</keyword>
<dbReference type="OrthoDB" id="9772484at2"/>